<dbReference type="OrthoDB" id="69496at2759"/>
<dbReference type="PANTHER" id="PTHR11480">
    <property type="entry name" value="SAPOSIN-RELATED"/>
    <property type="match status" value="1"/>
</dbReference>
<dbReference type="InterPro" id="IPR008139">
    <property type="entry name" value="SaposinB_dom"/>
</dbReference>
<evidence type="ECO:0000256" key="2">
    <source>
        <dbReference type="ARBA" id="ARBA00022525"/>
    </source>
</evidence>
<dbReference type="InterPro" id="IPR011001">
    <property type="entry name" value="Saposin-like"/>
</dbReference>
<dbReference type="AlphaFoldDB" id="A0A1D1VVG5"/>
<dbReference type="InterPro" id="IPR051428">
    <property type="entry name" value="Sphingo_Act-Surfact_Prot"/>
</dbReference>
<dbReference type="Gene3D" id="1.10.225.10">
    <property type="entry name" value="Saposin-like"/>
    <property type="match status" value="4"/>
</dbReference>
<dbReference type="FunFam" id="1.10.225.10:FF:000002">
    <property type="entry name" value="prosaposin isoform X2"/>
    <property type="match status" value="1"/>
</dbReference>
<keyword evidence="2" id="KW-0964">Secreted</keyword>
<evidence type="ECO:0000256" key="6">
    <source>
        <dbReference type="ARBA" id="ARBA00023180"/>
    </source>
</evidence>
<dbReference type="InterPro" id="IPR008373">
    <property type="entry name" value="Saposin"/>
</dbReference>
<dbReference type="SUPFAM" id="SSF47862">
    <property type="entry name" value="Saposin"/>
    <property type="match status" value="4"/>
</dbReference>
<dbReference type="InterPro" id="IPR003119">
    <property type="entry name" value="SAP_A"/>
</dbReference>
<evidence type="ECO:0000259" key="9">
    <source>
        <dbReference type="PROSITE" id="PS51110"/>
    </source>
</evidence>
<feature type="domain" description="Saposin B-type" evidence="8">
    <location>
        <begin position="80"/>
        <end position="162"/>
    </location>
</feature>
<keyword evidence="4" id="KW-0677">Repeat</keyword>
<keyword evidence="3 7" id="KW-0732">Signal</keyword>
<feature type="domain" description="Saposin A-type" evidence="9">
    <location>
        <begin position="36"/>
        <end position="76"/>
    </location>
</feature>
<evidence type="ECO:0000313" key="10">
    <source>
        <dbReference type="EMBL" id="GAV03778.1"/>
    </source>
</evidence>
<feature type="signal peptide" evidence="7">
    <location>
        <begin position="1"/>
        <end position="18"/>
    </location>
</feature>
<dbReference type="PROSITE" id="PS50015">
    <property type="entry name" value="SAP_B"/>
    <property type="match status" value="4"/>
</dbReference>
<dbReference type="Proteomes" id="UP000186922">
    <property type="component" value="Unassembled WGS sequence"/>
</dbReference>
<dbReference type="GO" id="GO:0006665">
    <property type="term" value="P:sphingolipid metabolic process"/>
    <property type="evidence" value="ECO:0007669"/>
    <property type="project" value="InterPro"/>
</dbReference>
<dbReference type="Pfam" id="PF02199">
    <property type="entry name" value="SapA"/>
    <property type="match status" value="1"/>
</dbReference>
<comment type="caution">
    <text evidence="10">The sequence shown here is derived from an EMBL/GenBank/DDBJ whole genome shotgun (WGS) entry which is preliminary data.</text>
</comment>
<dbReference type="PROSITE" id="PS51110">
    <property type="entry name" value="SAP_A"/>
    <property type="match status" value="1"/>
</dbReference>
<dbReference type="PANTHER" id="PTHR11480:SF3">
    <property type="entry name" value="BCDNA.GH08312"/>
    <property type="match status" value="1"/>
</dbReference>
<feature type="domain" description="Saposin B-type" evidence="8">
    <location>
        <begin position="404"/>
        <end position="483"/>
    </location>
</feature>
<dbReference type="SMART" id="SM00741">
    <property type="entry name" value="SapB"/>
    <property type="match status" value="4"/>
</dbReference>
<dbReference type="EMBL" id="BDGG01000010">
    <property type="protein sequence ID" value="GAV03778.1"/>
    <property type="molecule type" value="Genomic_DNA"/>
</dbReference>
<dbReference type="GO" id="GO:0005576">
    <property type="term" value="C:extracellular region"/>
    <property type="evidence" value="ECO:0007669"/>
    <property type="project" value="UniProtKB-SubCell"/>
</dbReference>
<evidence type="ECO:0000256" key="3">
    <source>
        <dbReference type="ARBA" id="ARBA00022729"/>
    </source>
</evidence>
<dbReference type="STRING" id="947166.A0A1D1VVG5"/>
<dbReference type="InterPro" id="IPR007856">
    <property type="entry name" value="SapB_1"/>
</dbReference>
<sequence>MKFLLFALCVLGAQCVLADRRVVSSMSGGWSSPKKHLLGTEQCSRGPTYWCQKIQHARQCSAISHCIQTVWSKNAEPGDNAAECRWCDALMDDIRGLAQTNTSKTAMRGYLKDGCKRYPGSVDRGECLEKISMNLGEIRQMLDAGVPDRTVCQLIGYCEANPIAPEVARVEPAYTTARNTCRDCYNFFDDAKDIYLGNYTEDEYKAMLVQQCEQAGYPAITELCKMVIEQYWPQIYARLEMFFDPEQTCETLNFCDGSSKRPKVLPWSTLTSSRVRGSNTANQQPQQLPINRMLLNVGSLPTMVNAKAVTTKPVGSDVECVVCEFVMQYVDRLLENNYTEANIQGALDRVCRMMPKTVKDNCQSFVDQYTPAILVILGNELDPAMVCSGLKLCDQNKPAMKVCGPATCTTCTEVFQATKTLLESYEENARLAQLVKGYCGFLPGEAKTQCEDAVVMYLPYVLQMAAQLMSPAGMCHAFKFCNL</sequence>
<keyword evidence="5" id="KW-1015">Disulfide bond</keyword>
<evidence type="ECO:0000259" key="8">
    <source>
        <dbReference type="PROSITE" id="PS50015"/>
    </source>
</evidence>
<proteinExistence type="predicted"/>
<protein>
    <recommendedName>
        <fullName evidence="12">Saposin B-type domain-containing protein</fullName>
    </recommendedName>
</protein>
<evidence type="ECO:0008006" key="12">
    <source>
        <dbReference type="Google" id="ProtNLM"/>
    </source>
</evidence>
<dbReference type="GO" id="GO:0005764">
    <property type="term" value="C:lysosome"/>
    <property type="evidence" value="ECO:0007669"/>
    <property type="project" value="InterPro"/>
</dbReference>
<gene>
    <name evidence="10" type="primary">RvY_14158-1</name>
    <name evidence="10" type="synonym">RvY_14158.1</name>
    <name evidence="10" type="ORF">RvY_14158</name>
</gene>
<feature type="chain" id="PRO_5008898899" description="Saposin B-type domain-containing protein" evidence="7">
    <location>
        <begin position="19"/>
        <end position="483"/>
    </location>
</feature>
<evidence type="ECO:0000256" key="7">
    <source>
        <dbReference type="SAM" id="SignalP"/>
    </source>
</evidence>
<organism evidence="10 11">
    <name type="scientific">Ramazzottius varieornatus</name>
    <name type="common">Water bear</name>
    <name type="synonym">Tardigrade</name>
    <dbReference type="NCBI Taxonomy" id="947166"/>
    <lineage>
        <taxon>Eukaryota</taxon>
        <taxon>Metazoa</taxon>
        <taxon>Ecdysozoa</taxon>
        <taxon>Tardigrada</taxon>
        <taxon>Eutardigrada</taxon>
        <taxon>Parachela</taxon>
        <taxon>Hypsibioidea</taxon>
        <taxon>Ramazzottiidae</taxon>
        <taxon>Ramazzottius</taxon>
    </lineage>
</organism>
<dbReference type="GO" id="GO:0016020">
    <property type="term" value="C:membrane"/>
    <property type="evidence" value="ECO:0007669"/>
    <property type="project" value="GOC"/>
</dbReference>
<feature type="domain" description="Saposin B-type" evidence="8">
    <location>
        <begin position="316"/>
        <end position="397"/>
    </location>
</feature>
<dbReference type="Pfam" id="PF03489">
    <property type="entry name" value="SapB_2"/>
    <property type="match status" value="2"/>
</dbReference>
<feature type="domain" description="Saposin B-type" evidence="8">
    <location>
        <begin position="177"/>
        <end position="259"/>
    </location>
</feature>
<dbReference type="SMART" id="SM00162">
    <property type="entry name" value="SAPA"/>
    <property type="match status" value="1"/>
</dbReference>
<keyword evidence="11" id="KW-1185">Reference proteome</keyword>
<keyword evidence="6" id="KW-0325">Glycoprotein</keyword>
<name>A0A1D1VVG5_RAMVA</name>
<accession>A0A1D1VVG5</accession>
<evidence type="ECO:0000313" key="11">
    <source>
        <dbReference type="Proteomes" id="UP000186922"/>
    </source>
</evidence>
<dbReference type="InterPro" id="IPR008138">
    <property type="entry name" value="SapB_2"/>
</dbReference>
<dbReference type="PRINTS" id="PR01797">
    <property type="entry name" value="SAPOSIN"/>
</dbReference>
<evidence type="ECO:0000256" key="4">
    <source>
        <dbReference type="ARBA" id="ARBA00022737"/>
    </source>
</evidence>
<dbReference type="Pfam" id="PF05184">
    <property type="entry name" value="SapB_1"/>
    <property type="match status" value="1"/>
</dbReference>
<evidence type="ECO:0000256" key="1">
    <source>
        <dbReference type="ARBA" id="ARBA00004613"/>
    </source>
</evidence>
<reference evidence="10 11" key="1">
    <citation type="journal article" date="2016" name="Nat. Commun.">
        <title>Extremotolerant tardigrade genome and improved radiotolerance of human cultured cells by tardigrade-unique protein.</title>
        <authorList>
            <person name="Hashimoto T."/>
            <person name="Horikawa D.D."/>
            <person name="Saito Y."/>
            <person name="Kuwahara H."/>
            <person name="Kozuka-Hata H."/>
            <person name="Shin-I T."/>
            <person name="Minakuchi Y."/>
            <person name="Ohishi K."/>
            <person name="Motoyama A."/>
            <person name="Aizu T."/>
            <person name="Enomoto A."/>
            <person name="Kondo K."/>
            <person name="Tanaka S."/>
            <person name="Hara Y."/>
            <person name="Koshikawa S."/>
            <person name="Sagara H."/>
            <person name="Miura T."/>
            <person name="Yokobori S."/>
            <person name="Miyagawa K."/>
            <person name="Suzuki Y."/>
            <person name="Kubo T."/>
            <person name="Oyama M."/>
            <person name="Kohara Y."/>
            <person name="Fujiyama A."/>
            <person name="Arakawa K."/>
            <person name="Katayama T."/>
            <person name="Toyoda A."/>
            <person name="Kunieda T."/>
        </authorList>
    </citation>
    <scope>NUCLEOTIDE SEQUENCE [LARGE SCALE GENOMIC DNA]</scope>
    <source>
        <strain evidence="10 11">YOKOZUNA-1</strain>
    </source>
</reference>
<comment type="subcellular location">
    <subcellularLocation>
        <location evidence="1">Secreted</location>
    </subcellularLocation>
</comment>
<evidence type="ECO:0000256" key="5">
    <source>
        <dbReference type="ARBA" id="ARBA00023157"/>
    </source>
</evidence>